<gene>
    <name evidence="1" type="ORF">CTOB1V02_LOCUS15955</name>
</gene>
<dbReference type="GO" id="GO:0035597">
    <property type="term" value="F:tRNA-2-methylthio-N(6)-dimethylallyladenosine(37) synthase activity"/>
    <property type="evidence" value="ECO:0007669"/>
    <property type="project" value="TreeGrafter"/>
</dbReference>
<dbReference type="InterPro" id="IPR058240">
    <property type="entry name" value="rSAM_sf"/>
</dbReference>
<dbReference type="EMBL" id="OB696789">
    <property type="protein sequence ID" value="CAD7238140.1"/>
    <property type="molecule type" value="Genomic_DNA"/>
</dbReference>
<accession>A0A7R8X039</accession>
<feature type="non-terminal residue" evidence="1">
    <location>
        <position position="1"/>
    </location>
</feature>
<dbReference type="GO" id="GO:0005829">
    <property type="term" value="C:cytosol"/>
    <property type="evidence" value="ECO:0007669"/>
    <property type="project" value="TreeGrafter"/>
</dbReference>
<dbReference type="SMART" id="SM00729">
    <property type="entry name" value="Elp3"/>
    <property type="match status" value="1"/>
</dbReference>
<dbReference type="Gene3D" id="3.80.30.20">
    <property type="entry name" value="tm_1862 like domain"/>
    <property type="match status" value="1"/>
</dbReference>
<sequence length="161" mass="18293">DITLLGQNVNSYGRTNRVTEDGSAFDFPKLLDKVAEKTGVERLRFTTSNPKDLSEELMACFRDIECLCPQFHLPVQSGSDTILKRMKRNYTAQKYVDLVHRLRYYCPDIVLTTDIIVGFPGETGDDFEKTMNLLESVRFDGSFSFKYSDRPGTAASKLTNK</sequence>
<reference evidence="1" key="1">
    <citation type="submission" date="2020-11" db="EMBL/GenBank/DDBJ databases">
        <authorList>
            <person name="Tran Van P."/>
        </authorList>
    </citation>
    <scope>NUCLEOTIDE SEQUENCE</scope>
</reference>
<organism evidence="1">
    <name type="scientific">Cyprideis torosa</name>
    <dbReference type="NCBI Taxonomy" id="163714"/>
    <lineage>
        <taxon>Eukaryota</taxon>
        <taxon>Metazoa</taxon>
        <taxon>Ecdysozoa</taxon>
        <taxon>Arthropoda</taxon>
        <taxon>Crustacea</taxon>
        <taxon>Oligostraca</taxon>
        <taxon>Ostracoda</taxon>
        <taxon>Podocopa</taxon>
        <taxon>Podocopida</taxon>
        <taxon>Cytherocopina</taxon>
        <taxon>Cytheroidea</taxon>
        <taxon>Cytherideidae</taxon>
        <taxon>Cyprideis</taxon>
    </lineage>
</organism>
<evidence type="ECO:0000313" key="1">
    <source>
        <dbReference type="EMBL" id="CAD7238140.1"/>
    </source>
</evidence>
<dbReference type="OrthoDB" id="1730074at2759"/>
<protein>
    <submittedName>
        <fullName evidence="1">Uncharacterized protein</fullName>
    </submittedName>
</protein>
<dbReference type="Pfam" id="PF04055">
    <property type="entry name" value="Radical_SAM"/>
    <property type="match status" value="1"/>
</dbReference>
<name>A0A7R8X039_9CRUS</name>
<dbReference type="InterPro" id="IPR023404">
    <property type="entry name" value="rSAM_horseshoe"/>
</dbReference>
<dbReference type="AlphaFoldDB" id="A0A7R8X039"/>
<dbReference type="PANTHER" id="PTHR43020:SF2">
    <property type="entry name" value="MITOCHONDRIAL TRNA METHYLTHIOTRANSFERASE CDK5RAP1"/>
    <property type="match status" value="1"/>
</dbReference>
<dbReference type="PROSITE" id="PS51918">
    <property type="entry name" value="RADICAL_SAM"/>
    <property type="match status" value="1"/>
</dbReference>
<proteinExistence type="predicted"/>
<dbReference type="InterPro" id="IPR006638">
    <property type="entry name" value="Elp3/MiaA/NifB-like_rSAM"/>
</dbReference>
<dbReference type="InterPro" id="IPR007197">
    <property type="entry name" value="rSAM"/>
</dbReference>
<dbReference type="GO" id="GO:0051539">
    <property type="term" value="F:4 iron, 4 sulfur cluster binding"/>
    <property type="evidence" value="ECO:0007669"/>
    <property type="project" value="TreeGrafter"/>
</dbReference>
<dbReference type="SUPFAM" id="SSF102114">
    <property type="entry name" value="Radical SAM enzymes"/>
    <property type="match status" value="1"/>
</dbReference>
<dbReference type="PANTHER" id="PTHR43020">
    <property type="entry name" value="CDK5 REGULATORY SUBUNIT-ASSOCIATED PROTEIN 1"/>
    <property type="match status" value="1"/>
</dbReference>
<feature type="non-terminal residue" evidence="1">
    <location>
        <position position="161"/>
    </location>
</feature>